<organism evidence="2 3">
    <name type="scientific">Leeuwenhoekiella palythoae</name>
    <dbReference type="NCBI Taxonomy" id="573501"/>
    <lineage>
        <taxon>Bacteria</taxon>
        <taxon>Pseudomonadati</taxon>
        <taxon>Bacteroidota</taxon>
        <taxon>Flavobacteriia</taxon>
        <taxon>Flavobacteriales</taxon>
        <taxon>Flavobacteriaceae</taxon>
        <taxon>Leeuwenhoekiella</taxon>
    </lineage>
</organism>
<keyword evidence="1" id="KW-0472">Membrane</keyword>
<reference evidence="2 3" key="1">
    <citation type="submission" date="2018-07" db="EMBL/GenBank/DDBJ databases">
        <title>Leeuwenhoekiella genomics.</title>
        <authorList>
            <person name="Tahon G."/>
            <person name="Willems A."/>
        </authorList>
    </citation>
    <scope>NUCLEOTIDE SEQUENCE [LARGE SCALE GENOMIC DNA]</scope>
    <source>
        <strain evidence="2 3">LMG 24856</strain>
    </source>
</reference>
<feature type="transmembrane region" description="Helical" evidence="1">
    <location>
        <begin position="157"/>
        <end position="176"/>
    </location>
</feature>
<name>A0ABY0D2N8_9FLAO</name>
<comment type="caution">
    <text evidence="2">The sequence shown here is derived from an EMBL/GenBank/DDBJ whole genome shotgun (WGS) entry which is preliminary data.</text>
</comment>
<evidence type="ECO:0000313" key="2">
    <source>
        <dbReference type="EMBL" id="RXG28531.1"/>
    </source>
</evidence>
<dbReference type="EMBL" id="QOVN01000004">
    <property type="protein sequence ID" value="RXG28531.1"/>
    <property type="molecule type" value="Genomic_DNA"/>
</dbReference>
<evidence type="ECO:0000313" key="3">
    <source>
        <dbReference type="Proteomes" id="UP000290037"/>
    </source>
</evidence>
<dbReference type="Proteomes" id="UP000290037">
    <property type="component" value="Unassembled WGS sequence"/>
</dbReference>
<sequence length="240" mass="26882">MLAGYVKIIDERFASGLSIKHPMGAYLEALHHTGFYYPFIGVIQIIAGILLIIPRTVVLGGLLYFPIILNIWVLSWAVRFEGSLFTSTLMVLANLYILLYNYERLKFILPLPSKALNYNAPLKASEVSETSTLAPDQPLRFTPGIAAFKNPAISKKFPFVFVGMVLLIAFLTLLSTNRIYEIMPRNSYNDCITRLPAELEENAASFDFCNCIHNQGKPLEECITEFDQNKNNGNPPVSSP</sequence>
<keyword evidence="3" id="KW-1185">Reference proteome</keyword>
<evidence type="ECO:0000256" key="1">
    <source>
        <dbReference type="SAM" id="Phobius"/>
    </source>
</evidence>
<evidence type="ECO:0008006" key="4">
    <source>
        <dbReference type="Google" id="ProtNLM"/>
    </source>
</evidence>
<protein>
    <recommendedName>
        <fullName evidence="4">DoxX protein</fullName>
    </recommendedName>
</protein>
<proteinExistence type="predicted"/>
<feature type="transmembrane region" description="Helical" evidence="1">
    <location>
        <begin position="58"/>
        <end position="78"/>
    </location>
</feature>
<gene>
    <name evidence="2" type="ORF">DSM01_1991</name>
</gene>
<keyword evidence="1" id="KW-1133">Transmembrane helix</keyword>
<feature type="transmembrane region" description="Helical" evidence="1">
    <location>
        <begin position="35"/>
        <end position="53"/>
    </location>
</feature>
<keyword evidence="1" id="KW-0812">Transmembrane</keyword>
<accession>A0ABY0D2N8</accession>